<dbReference type="GO" id="GO:0006511">
    <property type="term" value="P:ubiquitin-dependent protein catabolic process"/>
    <property type="evidence" value="ECO:0007669"/>
    <property type="project" value="InterPro"/>
</dbReference>
<dbReference type="InterPro" id="IPR036317">
    <property type="entry name" value="Cullin_homology_sf"/>
</dbReference>
<keyword evidence="4" id="KW-0832">Ubl conjugation</keyword>
<dbReference type="InterPro" id="IPR045093">
    <property type="entry name" value="Cullin"/>
</dbReference>
<evidence type="ECO:0000256" key="1">
    <source>
        <dbReference type="ARBA" id="ARBA00006019"/>
    </source>
</evidence>
<comment type="caution">
    <text evidence="8">The sequence shown here is derived from an EMBL/GenBank/DDBJ whole genome shotgun (WGS) entry which is preliminary data.</text>
</comment>
<dbReference type="GO" id="GO:0009867">
    <property type="term" value="P:jasmonic acid mediated signaling pathway"/>
    <property type="evidence" value="ECO:0007669"/>
    <property type="project" value="UniProtKB-ARBA"/>
</dbReference>
<dbReference type="InterPro" id="IPR036390">
    <property type="entry name" value="WH_DNA-bd_sf"/>
</dbReference>
<organism evidence="8 9">
    <name type="scientific">Mucuna pruriens</name>
    <name type="common">Velvet bean</name>
    <name type="synonym">Dolichos pruriens</name>
    <dbReference type="NCBI Taxonomy" id="157652"/>
    <lineage>
        <taxon>Eukaryota</taxon>
        <taxon>Viridiplantae</taxon>
        <taxon>Streptophyta</taxon>
        <taxon>Embryophyta</taxon>
        <taxon>Tracheophyta</taxon>
        <taxon>Spermatophyta</taxon>
        <taxon>Magnoliopsida</taxon>
        <taxon>eudicotyledons</taxon>
        <taxon>Gunneridae</taxon>
        <taxon>Pentapetalae</taxon>
        <taxon>rosids</taxon>
        <taxon>fabids</taxon>
        <taxon>Fabales</taxon>
        <taxon>Fabaceae</taxon>
        <taxon>Papilionoideae</taxon>
        <taxon>50 kb inversion clade</taxon>
        <taxon>NPAAA clade</taxon>
        <taxon>indigoferoid/millettioid clade</taxon>
        <taxon>Phaseoleae</taxon>
        <taxon>Mucuna</taxon>
    </lineage>
</organism>
<dbReference type="InterPro" id="IPR059120">
    <property type="entry name" value="Cullin-like_AB"/>
</dbReference>
<evidence type="ECO:0000256" key="5">
    <source>
        <dbReference type="PROSITE-ProRule" id="PRU00330"/>
    </source>
</evidence>
<name>A0A371HSQ4_MUCPR</name>
<dbReference type="STRING" id="157652.A0A371HSQ4"/>
<evidence type="ECO:0000313" key="9">
    <source>
        <dbReference type="Proteomes" id="UP000257109"/>
    </source>
</evidence>
<evidence type="ECO:0000259" key="7">
    <source>
        <dbReference type="PROSITE" id="PS50069"/>
    </source>
</evidence>
<dbReference type="FunFam" id="1.20.1310.10:FF:000020">
    <property type="entry name" value="Cullin-1, putative"/>
    <property type="match status" value="1"/>
</dbReference>
<dbReference type="InterPro" id="IPR019559">
    <property type="entry name" value="Cullin_neddylation_domain"/>
</dbReference>
<dbReference type="FunFam" id="1.20.1310.10:FF:000001">
    <property type="entry name" value="Cullin 3"/>
    <property type="match status" value="1"/>
</dbReference>
<dbReference type="FunFam" id="1.20.1310.10:FF:000021">
    <property type="entry name" value="Cullin-1, putative"/>
    <property type="match status" value="1"/>
</dbReference>
<dbReference type="InterPro" id="IPR016158">
    <property type="entry name" value="Cullin_homology"/>
</dbReference>
<feature type="domain" description="Cullin family profile" evidence="7">
    <location>
        <begin position="398"/>
        <end position="628"/>
    </location>
</feature>
<evidence type="ECO:0000256" key="6">
    <source>
        <dbReference type="RuleBase" id="RU003829"/>
    </source>
</evidence>
<sequence length="753" mass="88095">MERKTIDFDQGWDYMQKGITKLKRILEGLPEAPFCSEEYMMLYTTIYNMCTQKPPNDFSQQLYDKYKEAFDEYIKNSVLPSLREKHDEFMLRELVQRWLNHKVMVRWLSRFFYYLDRYFITRRSLPGLHPVGLSCFRDLVYVEVRANTSKAVIALIDKEREGEQIDRSLLKNVLDIFVEIGMGEMDKYEQDFEIQMLEDTANYYKSKATNWIEIDSCPDYMLKASLFILCLLRAEDCLRRERDRVSHYLHSSTEQKLVEKVQYELLVIHANQLLEKENSGCHALLRDDKVEDLSRMYRLYHKIPKGLDPVANVFKQHITAEGTALVQQAEEAANNQTTSGSIFQEQASPRTVLVRKFIDLHDKYMAYVNDCFMNHTLFHKALKEAFEIFCNKTVVGSSSAELLATFCDNILKKGGSEKLSDEAIEDTLEKVVKLLAYISDKDLFAEFYRKKLARRLLFDRSANDDHEKCILTKLKQQCGGQFTSKMEGMVVDLTLARDNQMKFEEYLRDNSHVNPGIDLTVTVLTTGFWPSYKSFDLNLPLEMIKCLEVFKGFYETKTKHRKLTWIYSLGTCHVIGKFEAKNIELVVPTYPAAALLLFNNADRLSYSEIMTQLNLGHEDIARLLHSLSCAKHKILIKEPNNKVISPNDIFEFNYKFTDKMRRIKIPLPPTDERKKVIEDVDKDRRYAIDAAIVRIMKSRKVLGHQQLVLECVEQLGRMFKPDIKAIKKRIEDLITRDYLERDKDNPNTFRYLA</sequence>
<dbReference type="GO" id="GO:0031625">
    <property type="term" value="F:ubiquitin protein ligase binding"/>
    <property type="evidence" value="ECO:0007669"/>
    <property type="project" value="InterPro"/>
</dbReference>
<dbReference type="FunFam" id="1.20.1310.10:FF:000013">
    <property type="entry name" value="Cullin-1 like"/>
    <property type="match status" value="1"/>
</dbReference>
<proteinExistence type="inferred from homology"/>
<protein>
    <submittedName>
        <fullName evidence="8">Cullin-1</fullName>
    </submittedName>
</protein>
<comment type="similarity">
    <text evidence="1 5 6">Belongs to the cullin family.</text>
</comment>
<dbReference type="FunFam" id="1.10.10.10:FF:000503">
    <property type="entry name" value="Cullin-1"/>
    <property type="match status" value="1"/>
</dbReference>
<dbReference type="PROSITE" id="PS50069">
    <property type="entry name" value="CULLIN_2"/>
    <property type="match status" value="1"/>
</dbReference>
<evidence type="ECO:0000256" key="3">
    <source>
        <dbReference type="ARBA" id="ARBA00022786"/>
    </source>
</evidence>
<keyword evidence="9" id="KW-1185">Reference proteome</keyword>
<dbReference type="PROSITE" id="PS01256">
    <property type="entry name" value="CULLIN_1"/>
    <property type="match status" value="1"/>
</dbReference>
<dbReference type="SUPFAM" id="SSF75632">
    <property type="entry name" value="Cullin homology domain"/>
    <property type="match status" value="1"/>
</dbReference>
<dbReference type="OrthoDB" id="27073at2759"/>
<reference evidence="8" key="1">
    <citation type="submission" date="2018-05" db="EMBL/GenBank/DDBJ databases">
        <title>Draft genome of Mucuna pruriens seed.</title>
        <authorList>
            <person name="Nnadi N.E."/>
            <person name="Vos R."/>
            <person name="Hasami M.H."/>
            <person name="Devisetty U.K."/>
            <person name="Aguiy J.C."/>
        </authorList>
    </citation>
    <scope>NUCLEOTIDE SEQUENCE [LARGE SCALE GENOMIC DNA]</scope>
    <source>
        <strain evidence="8">JCA_2017</strain>
    </source>
</reference>
<dbReference type="Pfam" id="PF10557">
    <property type="entry name" value="Cullin_Nedd8"/>
    <property type="match status" value="1"/>
</dbReference>
<dbReference type="EMBL" id="QJKJ01001805">
    <property type="protein sequence ID" value="RDY05826.1"/>
    <property type="molecule type" value="Genomic_DNA"/>
</dbReference>
<dbReference type="Pfam" id="PF26557">
    <property type="entry name" value="Cullin_AB"/>
    <property type="match status" value="1"/>
</dbReference>
<dbReference type="InterPro" id="IPR016157">
    <property type="entry name" value="Cullin_CS"/>
</dbReference>
<dbReference type="PANTHER" id="PTHR11932">
    <property type="entry name" value="CULLIN"/>
    <property type="match status" value="1"/>
</dbReference>
<dbReference type="SMART" id="SM00182">
    <property type="entry name" value="CULLIN"/>
    <property type="match status" value="1"/>
</dbReference>
<evidence type="ECO:0000256" key="4">
    <source>
        <dbReference type="ARBA" id="ARBA00022843"/>
    </source>
</evidence>
<dbReference type="SMART" id="SM00884">
    <property type="entry name" value="Cullin_Nedd8"/>
    <property type="match status" value="1"/>
</dbReference>
<dbReference type="SUPFAM" id="SSF74788">
    <property type="entry name" value="Cullin repeat-like"/>
    <property type="match status" value="1"/>
</dbReference>
<dbReference type="FunFam" id="3.30.230.130:FF:000005">
    <property type="entry name" value="Cullin-1 like"/>
    <property type="match status" value="1"/>
</dbReference>
<dbReference type="InterPro" id="IPR016159">
    <property type="entry name" value="Cullin_repeat-like_dom_sf"/>
</dbReference>
<dbReference type="SUPFAM" id="SSF46785">
    <property type="entry name" value="Winged helix' DNA-binding domain"/>
    <property type="match status" value="1"/>
</dbReference>
<keyword evidence="3" id="KW-0833">Ubl conjugation pathway</keyword>
<gene>
    <name evidence="8" type="primary">CUL1</name>
    <name evidence="8" type="ORF">CR513_10281</name>
</gene>
<dbReference type="Gene3D" id="1.20.1310.10">
    <property type="entry name" value="Cullin Repeats"/>
    <property type="match status" value="4"/>
</dbReference>
<accession>A0A371HSQ4</accession>
<dbReference type="Gene3D" id="3.30.230.130">
    <property type="entry name" value="Cullin, Chain C, Domain 2"/>
    <property type="match status" value="1"/>
</dbReference>
<evidence type="ECO:0000256" key="2">
    <source>
        <dbReference type="ARBA" id="ARBA00022499"/>
    </source>
</evidence>
<dbReference type="Proteomes" id="UP000257109">
    <property type="component" value="Unassembled WGS sequence"/>
</dbReference>
<dbReference type="InterPro" id="IPR001373">
    <property type="entry name" value="Cullin_N"/>
</dbReference>
<dbReference type="Pfam" id="PF00888">
    <property type="entry name" value="Cullin"/>
    <property type="match status" value="1"/>
</dbReference>
<dbReference type="GO" id="GO:0031461">
    <property type="term" value="C:cullin-RING ubiquitin ligase complex"/>
    <property type="evidence" value="ECO:0007669"/>
    <property type="project" value="InterPro"/>
</dbReference>
<evidence type="ECO:0000313" key="8">
    <source>
        <dbReference type="EMBL" id="RDY05826.1"/>
    </source>
</evidence>
<dbReference type="InterPro" id="IPR036388">
    <property type="entry name" value="WH-like_DNA-bd_sf"/>
</dbReference>
<keyword evidence="2" id="KW-1017">Isopeptide bond</keyword>
<dbReference type="Gene3D" id="1.10.10.10">
    <property type="entry name" value="Winged helix-like DNA-binding domain superfamily/Winged helix DNA-binding domain"/>
    <property type="match status" value="1"/>
</dbReference>
<dbReference type="AlphaFoldDB" id="A0A371HSQ4"/>